<reference evidence="6 7" key="1">
    <citation type="submission" date="2018-01" db="EMBL/GenBank/DDBJ databases">
        <authorList>
            <person name="Paulsen S."/>
            <person name="Gram L.K."/>
        </authorList>
    </citation>
    <scope>NUCLEOTIDE SEQUENCE [LARGE SCALE GENOMIC DNA]</scope>
    <source>
        <strain evidence="6 7">S2599</strain>
    </source>
</reference>
<organism evidence="6 7">
    <name type="scientific">Pseudoalteromonas rubra</name>
    <dbReference type="NCBI Taxonomy" id="43658"/>
    <lineage>
        <taxon>Bacteria</taxon>
        <taxon>Pseudomonadati</taxon>
        <taxon>Pseudomonadota</taxon>
        <taxon>Gammaproteobacteria</taxon>
        <taxon>Alteromonadales</taxon>
        <taxon>Pseudoalteromonadaceae</taxon>
        <taxon>Pseudoalteromonas</taxon>
    </lineage>
</organism>
<dbReference type="GO" id="GO:0006935">
    <property type="term" value="P:chemotaxis"/>
    <property type="evidence" value="ECO:0007669"/>
    <property type="project" value="InterPro"/>
</dbReference>
<comment type="subcellular location">
    <subcellularLocation>
        <location evidence="1">Membrane</location>
    </subcellularLocation>
</comment>
<dbReference type="Gene3D" id="1.10.287.950">
    <property type="entry name" value="Methyl-accepting chemotaxis protein"/>
    <property type="match status" value="1"/>
</dbReference>
<evidence type="ECO:0000259" key="5">
    <source>
        <dbReference type="PROSITE" id="PS50111"/>
    </source>
</evidence>
<dbReference type="Proteomes" id="UP000306719">
    <property type="component" value="Unassembled WGS sequence"/>
</dbReference>
<evidence type="ECO:0000256" key="1">
    <source>
        <dbReference type="ARBA" id="ARBA00004370"/>
    </source>
</evidence>
<dbReference type="SMART" id="SM00283">
    <property type="entry name" value="MA"/>
    <property type="match status" value="1"/>
</dbReference>
<dbReference type="GO" id="GO:0016020">
    <property type="term" value="C:membrane"/>
    <property type="evidence" value="ECO:0007669"/>
    <property type="project" value="UniProtKB-SubCell"/>
</dbReference>
<reference evidence="7" key="2">
    <citation type="submission" date="2019-06" db="EMBL/GenBank/DDBJ databases">
        <title>Co-occurence of chitin degradation, pigmentation and bioactivity in marine Pseudoalteromonas.</title>
        <authorList>
            <person name="Sonnenschein E.C."/>
            <person name="Bech P.K."/>
        </authorList>
    </citation>
    <scope>NUCLEOTIDE SEQUENCE [LARGE SCALE GENOMIC DNA]</scope>
    <source>
        <strain evidence="7">S2599</strain>
    </source>
</reference>
<dbReference type="EMBL" id="PNCJ01000007">
    <property type="protein sequence ID" value="TMP38883.1"/>
    <property type="molecule type" value="Genomic_DNA"/>
</dbReference>
<dbReference type="Pfam" id="PF00015">
    <property type="entry name" value="MCPsignal"/>
    <property type="match status" value="1"/>
</dbReference>
<evidence type="ECO:0000313" key="7">
    <source>
        <dbReference type="Proteomes" id="UP000306719"/>
    </source>
</evidence>
<name>A0A5S3X4M5_9GAMM</name>
<keyword evidence="2 4" id="KW-0807">Transducer</keyword>
<dbReference type="InterPro" id="IPR004090">
    <property type="entry name" value="Chemotax_Me-accpt_rcpt"/>
</dbReference>
<evidence type="ECO:0000256" key="2">
    <source>
        <dbReference type="ARBA" id="ARBA00023224"/>
    </source>
</evidence>
<dbReference type="SUPFAM" id="SSF58104">
    <property type="entry name" value="Methyl-accepting chemotaxis protein (MCP) signaling domain"/>
    <property type="match status" value="1"/>
</dbReference>
<dbReference type="PANTHER" id="PTHR32089:SF112">
    <property type="entry name" value="LYSOZYME-LIKE PROTEIN-RELATED"/>
    <property type="match status" value="1"/>
</dbReference>
<evidence type="ECO:0000313" key="6">
    <source>
        <dbReference type="EMBL" id="TMP38883.1"/>
    </source>
</evidence>
<evidence type="ECO:0000256" key="3">
    <source>
        <dbReference type="ARBA" id="ARBA00029447"/>
    </source>
</evidence>
<dbReference type="PANTHER" id="PTHR32089">
    <property type="entry name" value="METHYL-ACCEPTING CHEMOTAXIS PROTEIN MCPB"/>
    <property type="match status" value="1"/>
</dbReference>
<protein>
    <recommendedName>
        <fullName evidence="5">Methyl-accepting transducer domain-containing protein</fullName>
    </recommendedName>
</protein>
<evidence type="ECO:0000256" key="4">
    <source>
        <dbReference type="PROSITE-ProRule" id="PRU00284"/>
    </source>
</evidence>
<accession>A0A5S3X4M5</accession>
<dbReference type="PROSITE" id="PS50111">
    <property type="entry name" value="CHEMOTAXIS_TRANSDUC_2"/>
    <property type="match status" value="1"/>
</dbReference>
<sequence length="379" mass="42148">MLPLFIALQLVICAITWYAAGWMFALIVTGLSAVGVFTAHRGANKKVHADTPPEHSISEGQHSDLTCLEQLGHTITPQLRDQINSARQQTKQAVDNMSAEFSQLVSNISSTLSSLDDSSANSLQQTAQHSREQLTQILAYLEQSNVSQQQRTETFKTMVEQSKELQAMSIDVAKIAEQTNLLALNASIEAARAGDNGRGFAVVADEVRALANSSGETGVKINKMVETIAQAMQSSMTMMESELEERQALTDKYQQQINEVIDTWLTLSQNVEQQAQVLQTSNEDNRQKISEILIDLQFQDRVDQIQDSVTIALDIMTQELDEFIAQRRNSANARFNHERISETLSRTAATREQRHILATKNGSAKNDNDDDTVDDLTFF</sequence>
<comment type="caution">
    <text evidence="6">The sequence shown here is derived from an EMBL/GenBank/DDBJ whole genome shotgun (WGS) entry which is preliminary data.</text>
</comment>
<proteinExistence type="inferred from homology"/>
<dbReference type="GO" id="GO:0004888">
    <property type="term" value="F:transmembrane signaling receptor activity"/>
    <property type="evidence" value="ECO:0007669"/>
    <property type="project" value="InterPro"/>
</dbReference>
<gene>
    <name evidence="6" type="ORF">CWB98_04150</name>
</gene>
<dbReference type="OrthoDB" id="3288815at2"/>
<comment type="similarity">
    <text evidence="3">Belongs to the methyl-accepting chemotaxis (MCP) protein family.</text>
</comment>
<dbReference type="GO" id="GO:0007165">
    <property type="term" value="P:signal transduction"/>
    <property type="evidence" value="ECO:0007669"/>
    <property type="project" value="UniProtKB-KW"/>
</dbReference>
<dbReference type="RefSeq" id="WP_138543705.1">
    <property type="nucleotide sequence ID" value="NZ_PNCJ01000007.1"/>
</dbReference>
<dbReference type="PRINTS" id="PR00260">
    <property type="entry name" value="CHEMTRNSDUCR"/>
</dbReference>
<dbReference type="AlphaFoldDB" id="A0A5S3X4M5"/>
<dbReference type="InterPro" id="IPR004089">
    <property type="entry name" value="MCPsignal_dom"/>
</dbReference>
<feature type="domain" description="Methyl-accepting transducer" evidence="5">
    <location>
        <begin position="88"/>
        <end position="316"/>
    </location>
</feature>